<feature type="signal peptide" evidence="8">
    <location>
        <begin position="1"/>
        <end position="18"/>
    </location>
</feature>
<accession>A0A2R8AMY9</accession>
<dbReference type="GO" id="GO:0005506">
    <property type="term" value="F:iron ion binding"/>
    <property type="evidence" value="ECO:0007669"/>
    <property type="project" value="InterPro"/>
</dbReference>
<name>A0A2R8AMY9_9RHOB</name>
<dbReference type="InterPro" id="IPR010980">
    <property type="entry name" value="Cyt_c/b562"/>
</dbReference>
<sequence>MRFAIFAAALALPTVALAADPVQDVVEARQGFYKLLGANMGVLAGMAKGEIEYDAAAAQTAADNMGTLTMYNMSHLFMPGTSSADSDKTRALPAIWEDFPGVQEKGTAFVGAVQAMQAVAGAGKDQMAGALGPLGGSCKGCHDTYRAK</sequence>
<proteinExistence type="predicted"/>
<feature type="binding site" description="covalent" evidence="7">
    <location>
        <position position="138"/>
    </location>
    <ligand>
        <name>heme c</name>
        <dbReference type="ChEBI" id="CHEBI:61717"/>
    </ligand>
</feature>
<reference evidence="9 10" key="1">
    <citation type="submission" date="2018-03" db="EMBL/GenBank/DDBJ databases">
        <authorList>
            <person name="Keele B.F."/>
        </authorList>
    </citation>
    <scope>NUCLEOTIDE SEQUENCE [LARGE SCALE GENOMIC DNA]</scope>
    <source>
        <strain evidence="9 10">CECT 8811</strain>
    </source>
</reference>
<dbReference type="PROSITE" id="PS51009">
    <property type="entry name" value="CYTCII"/>
    <property type="match status" value="1"/>
</dbReference>
<dbReference type="Pfam" id="PF01322">
    <property type="entry name" value="Cytochrom_C_2"/>
    <property type="match status" value="1"/>
</dbReference>
<gene>
    <name evidence="9" type="primary">cycP</name>
    <name evidence="9" type="ORF">ALP8811_02435</name>
</gene>
<dbReference type="RefSeq" id="WP_108857337.1">
    <property type="nucleotide sequence ID" value="NZ_OMOI01000001.1"/>
</dbReference>
<dbReference type="EMBL" id="OMOI01000001">
    <property type="protein sequence ID" value="SPF77408.1"/>
    <property type="molecule type" value="Genomic_DNA"/>
</dbReference>
<dbReference type="GO" id="GO:0009055">
    <property type="term" value="F:electron transfer activity"/>
    <property type="evidence" value="ECO:0007669"/>
    <property type="project" value="InterPro"/>
</dbReference>
<keyword evidence="2 7" id="KW-0349">Heme</keyword>
<dbReference type="InterPro" id="IPR012127">
    <property type="entry name" value="Cyt_c_prime"/>
</dbReference>
<dbReference type="SUPFAM" id="SSF47175">
    <property type="entry name" value="Cytochromes"/>
    <property type="match status" value="1"/>
</dbReference>
<feature type="chain" id="PRO_5015323914" evidence="8">
    <location>
        <begin position="19"/>
        <end position="148"/>
    </location>
</feature>
<dbReference type="PIRSF" id="PIRSF000027">
    <property type="entry name" value="Cytc_c_prime"/>
    <property type="match status" value="1"/>
</dbReference>
<feature type="binding site" description="axial binding residue" evidence="6">
    <location>
        <position position="142"/>
    </location>
    <ligand>
        <name>heme c</name>
        <dbReference type="ChEBI" id="CHEBI:61717"/>
    </ligand>
    <ligandPart>
        <name>Fe</name>
        <dbReference type="ChEBI" id="CHEBI:18248"/>
    </ligandPart>
</feature>
<protein>
    <submittedName>
        <fullName evidence="9">Cytochrome c</fullName>
    </submittedName>
</protein>
<evidence type="ECO:0000256" key="2">
    <source>
        <dbReference type="ARBA" id="ARBA00022617"/>
    </source>
</evidence>
<evidence type="ECO:0000313" key="9">
    <source>
        <dbReference type="EMBL" id="SPF77408.1"/>
    </source>
</evidence>
<dbReference type="GO" id="GO:0042597">
    <property type="term" value="C:periplasmic space"/>
    <property type="evidence" value="ECO:0007669"/>
    <property type="project" value="InterPro"/>
</dbReference>
<dbReference type="OrthoDB" id="7596534at2"/>
<evidence type="ECO:0000256" key="8">
    <source>
        <dbReference type="SAM" id="SignalP"/>
    </source>
</evidence>
<keyword evidence="3 6" id="KW-0479">Metal-binding</keyword>
<dbReference type="AlphaFoldDB" id="A0A2R8AMY9"/>
<keyword evidence="8" id="KW-0732">Signal</keyword>
<dbReference type="InterPro" id="IPR002321">
    <property type="entry name" value="Cyt_c_II"/>
</dbReference>
<comment type="PTM">
    <text evidence="7">Binds 1 heme group per subunit.</text>
</comment>
<keyword evidence="5 6" id="KW-0408">Iron</keyword>
<evidence type="ECO:0000256" key="3">
    <source>
        <dbReference type="ARBA" id="ARBA00022723"/>
    </source>
</evidence>
<dbReference type="GO" id="GO:0020037">
    <property type="term" value="F:heme binding"/>
    <property type="evidence" value="ECO:0007669"/>
    <property type="project" value="InterPro"/>
</dbReference>
<dbReference type="Proteomes" id="UP000244911">
    <property type="component" value="Unassembled WGS sequence"/>
</dbReference>
<dbReference type="GO" id="GO:0022900">
    <property type="term" value="P:electron transport chain"/>
    <property type="evidence" value="ECO:0007669"/>
    <property type="project" value="InterPro"/>
</dbReference>
<keyword evidence="10" id="KW-1185">Reference proteome</keyword>
<evidence type="ECO:0000313" key="10">
    <source>
        <dbReference type="Proteomes" id="UP000244911"/>
    </source>
</evidence>
<evidence type="ECO:0000256" key="6">
    <source>
        <dbReference type="PIRSR" id="PIRSR000027-1"/>
    </source>
</evidence>
<dbReference type="Gene3D" id="1.20.120.10">
    <property type="entry name" value="Cytochrome c/b562"/>
    <property type="match status" value="1"/>
</dbReference>
<keyword evidence="1" id="KW-0813">Transport</keyword>
<organism evidence="9 10">
    <name type="scientific">Aliiroseovarius pelagivivens</name>
    <dbReference type="NCBI Taxonomy" id="1639690"/>
    <lineage>
        <taxon>Bacteria</taxon>
        <taxon>Pseudomonadati</taxon>
        <taxon>Pseudomonadota</taxon>
        <taxon>Alphaproteobacteria</taxon>
        <taxon>Rhodobacterales</taxon>
        <taxon>Paracoccaceae</taxon>
        <taxon>Aliiroseovarius</taxon>
    </lineage>
</organism>
<evidence type="ECO:0000256" key="4">
    <source>
        <dbReference type="ARBA" id="ARBA00022982"/>
    </source>
</evidence>
<evidence type="ECO:0000256" key="7">
    <source>
        <dbReference type="PIRSR" id="PIRSR000027-2"/>
    </source>
</evidence>
<evidence type="ECO:0000256" key="5">
    <source>
        <dbReference type="ARBA" id="ARBA00023004"/>
    </source>
</evidence>
<feature type="binding site" description="covalent" evidence="7">
    <location>
        <position position="141"/>
    </location>
    <ligand>
        <name>heme c</name>
        <dbReference type="ChEBI" id="CHEBI:61717"/>
    </ligand>
</feature>
<dbReference type="PRINTS" id="PR00608">
    <property type="entry name" value="CYTCHROMECII"/>
</dbReference>
<evidence type="ECO:0000256" key="1">
    <source>
        <dbReference type="ARBA" id="ARBA00022448"/>
    </source>
</evidence>
<keyword evidence="4" id="KW-0249">Electron transport</keyword>
<dbReference type="InterPro" id="IPR015984">
    <property type="entry name" value="Cyt_c_prime_subgr"/>
</dbReference>